<feature type="region of interest" description="Disordered" evidence="1">
    <location>
        <begin position="251"/>
        <end position="283"/>
    </location>
</feature>
<accession>A0A221VY73</accession>
<dbReference type="Proteomes" id="UP000204221">
    <property type="component" value="Chromosome"/>
</dbReference>
<sequence>MSSDRNGTGRFQERLLVELKQVVSEQAARQPALAAASTGGLAARLGRPRLAAAGLTAVGTTGAVALMLTVGGAGAAAFAVDEQDDGMVRIEISDLRDADGLEGALAEAGIPATVDYLPEGMMCRQPRFAAHDMPGGDGPEEPTSAAVGGVDEEGGASTGGGMAAEWSADGESFESFGGDIPTGGVPSGGTVVEIGTDEDGQTYAAFTLDPAEFRDGRSLVIETTGSDDVSGLSIATGDGEVLPCVEIEIPADQLPPEGEDGISDTEEVSEGRLGEHPDDGLDEDVVVETDEVVATRPAS</sequence>
<proteinExistence type="predicted"/>
<dbReference type="RefSeq" id="WP_093940146.1">
    <property type="nucleotide sequence ID" value="NZ_CP022521.1"/>
</dbReference>
<protein>
    <submittedName>
        <fullName evidence="2">Uncharacterized protein</fullName>
    </submittedName>
</protein>
<organism evidence="2 3">
    <name type="scientific">Actinoalloteichus hoggarensis</name>
    <dbReference type="NCBI Taxonomy" id="1470176"/>
    <lineage>
        <taxon>Bacteria</taxon>
        <taxon>Bacillati</taxon>
        <taxon>Actinomycetota</taxon>
        <taxon>Actinomycetes</taxon>
        <taxon>Pseudonocardiales</taxon>
        <taxon>Pseudonocardiaceae</taxon>
        <taxon>Actinoalloteichus</taxon>
    </lineage>
</organism>
<dbReference type="KEGG" id="ahg:AHOG_03955"/>
<evidence type="ECO:0000313" key="3">
    <source>
        <dbReference type="Proteomes" id="UP000204221"/>
    </source>
</evidence>
<name>A0A221VY73_9PSEU</name>
<keyword evidence="3" id="KW-1185">Reference proteome</keyword>
<reference evidence="2 3" key="1">
    <citation type="submission" date="2017-07" db="EMBL/GenBank/DDBJ databases">
        <title>Complete genome sequence of Actinoalloteichus hoggarensis DSM 45943, type strain of Actinoalloteichus hoggarensis.</title>
        <authorList>
            <person name="Ruckert C."/>
            <person name="Nouioui I."/>
            <person name="Willmese J."/>
            <person name="van Wezel G."/>
            <person name="Klenk H.-P."/>
            <person name="Kalinowski J."/>
            <person name="Zotchev S.B."/>
        </authorList>
    </citation>
    <scope>NUCLEOTIDE SEQUENCE [LARGE SCALE GENOMIC DNA]</scope>
    <source>
        <strain evidence="2 3">DSM 45943</strain>
    </source>
</reference>
<dbReference type="OrthoDB" id="3699588at2"/>
<dbReference type="EMBL" id="CP022521">
    <property type="protein sequence ID" value="ASO18447.1"/>
    <property type="molecule type" value="Genomic_DNA"/>
</dbReference>
<dbReference type="AlphaFoldDB" id="A0A221VY73"/>
<gene>
    <name evidence="2" type="ORF">AHOG_03955</name>
</gene>
<feature type="compositionally biased region" description="Acidic residues" evidence="1">
    <location>
        <begin position="257"/>
        <end position="268"/>
    </location>
</feature>
<feature type="compositionally biased region" description="Basic and acidic residues" evidence="1">
    <location>
        <begin position="269"/>
        <end position="279"/>
    </location>
</feature>
<evidence type="ECO:0000256" key="1">
    <source>
        <dbReference type="SAM" id="MobiDB-lite"/>
    </source>
</evidence>
<evidence type="ECO:0000313" key="2">
    <source>
        <dbReference type="EMBL" id="ASO18447.1"/>
    </source>
</evidence>